<gene>
    <name evidence="7" type="ORF">NMN56_010670</name>
</gene>
<dbReference type="EMBL" id="JANCPR020000008">
    <property type="protein sequence ID" value="MDJ1132402.1"/>
    <property type="molecule type" value="Genomic_DNA"/>
</dbReference>
<keyword evidence="4 6" id="KW-0472">Membrane</keyword>
<dbReference type="Pfam" id="PF13564">
    <property type="entry name" value="DoxX_2"/>
    <property type="match status" value="2"/>
</dbReference>
<feature type="compositionally biased region" description="Gly residues" evidence="5">
    <location>
        <begin position="324"/>
        <end position="337"/>
    </location>
</feature>
<feature type="transmembrane region" description="Helical" evidence="6">
    <location>
        <begin position="179"/>
        <end position="198"/>
    </location>
</feature>
<feature type="transmembrane region" description="Helical" evidence="6">
    <location>
        <begin position="37"/>
        <end position="56"/>
    </location>
</feature>
<evidence type="ECO:0000256" key="6">
    <source>
        <dbReference type="SAM" id="Phobius"/>
    </source>
</evidence>
<sequence>MNRNSKMIPALVRDRAGAGAKDGAPARVRARARPRSLTYWSATLIIAAESLVYGIWYVLRTDSVRAVFEQDLGYPSFAALIIGVCKVAGAVVLVARGVPRLKEWAYAGVFFLYSGAVASQSATGDPAAATIPLGFAALTAASWLTRPAPRRALSARPLPPFHTSTRSPHSPRKERAQRIGYWASTGIIAFVLLTGGFADLLRRAGTAAGVLDLGYPPYFLTLLGSWKILGTLALLAPRHPRLKEWAYAGAFFNFAGAFTSHVISGSASTHLLWTGLFTLCTLMSWALRPIPRTHTPATPEGLGASFLKPVDAGLLGGARQAGAEGGGWTGSARGGAGAVSAGKVE</sequence>
<feature type="transmembrane region" description="Helical" evidence="6">
    <location>
        <begin position="245"/>
        <end position="264"/>
    </location>
</feature>
<protein>
    <submittedName>
        <fullName evidence="7">DoxX family protein</fullName>
    </submittedName>
</protein>
<keyword evidence="2 6" id="KW-0812">Transmembrane</keyword>
<feature type="transmembrane region" description="Helical" evidence="6">
    <location>
        <begin position="218"/>
        <end position="236"/>
    </location>
</feature>
<feature type="region of interest" description="Disordered" evidence="5">
    <location>
        <begin position="154"/>
        <end position="174"/>
    </location>
</feature>
<dbReference type="RefSeq" id="WP_274038938.1">
    <property type="nucleotide sequence ID" value="NZ_JANCPR020000008.1"/>
</dbReference>
<feature type="transmembrane region" description="Helical" evidence="6">
    <location>
        <begin position="76"/>
        <end position="95"/>
    </location>
</feature>
<organism evidence="7 8">
    <name type="scientific">Streptomyces iconiensis</name>
    <dbReference type="NCBI Taxonomy" id="1384038"/>
    <lineage>
        <taxon>Bacteria</taxon>
        <taxon>Bacillati</taxon>
        <taxon>Actinomycetota</taxon>
        <taxon>Actinomycetes</taxon>
        <taxon>Kitasatosporales</taxon>
        <taxon>Streptomycetaceae</taxon>
        <taxon>Streptomyces</taxon>
    </lineage>
</organism>
<evidence type="ECO:0000256" key="1">
    <source>
        <dbReference type="ARBA" id="ARBA00004141"/>
    </source>
</evidence>
<keyword evidence="3 6" id="KW-1133">Transmembrane helix</keyword>
<reference evidence="7 8" key="1">
    <citation type="submission" date="2023-05" db="EMBL/GenBank/DDBJ databases">
        <title>Streptantibioticus silvisoli sp. nov., acidotolerant actinomycetes 1 from pine litter.</title>
        <authorList>
            <person name="Swiecimska M."/>
            <person name="Golinska P."/>
            <person name="Sangal V."/>
            <person name="Wachnowicz B."/>
            <person name="Goodfellow M."/>
        </authorList>
    </citation>
    <scope>NUCLEOTIDE SEQUENCE [LARGE SCALE GENOMIC DNA]</scope>
    <source>
        <strain evidence="7 8">DSM 42109</strain>
    </source>
</reference>
<comment type="caution">
    <text evidence="7">The sequence shown here is derived from an EMBL/GenBank/DDBJ whole genome shotgun (WGS) entry which is preliminary data.</text>
</comment>
<keyword evidence="8" id="KW-1185">Reference proteome</keyword>
<evidence type="ECO:0000256" key="4">
    <source>
        <dbReference type="ARBA" id="ARBA00023136"/>
    </source>
</evidence>
<evidence type="ECO:0000256" key="3">
    <source>
        <dbReference type="ARBA" id="ARBA00022989"/>
    </source>
</evidence>
<proteinExistence type="predicted"/>
<dbReference type="Proteomes" id="UP001214441">
    <property type="component" value="Unassembled WGS sequence"/>
</dbReference>
<evidence type="ECO:0000256" key="2">
    <source>
        <dbReference type="ARBA" id="ARBA00022692"/>
    </source>
</evidence>
<feature type="region of interest" description="Disordered" evidence="5">
    <location>
        <begin position="324"/>
        <end position="345"/>
    </location>
</feature>
<comment type="subcellular location">
    <subcellularLocation>
        <location evidence="1">Membrane</location>
        <topology evidence="1">Multi-pass membrane protein</topology>
    </subcellularLocation>
</comment>
<evidence type="ECO:0000313" key="7">
    <source>
        <dbReference type="EMBL" id="MDJ1132402.1"/>
    </source>
</evidence>
<evidence type="ECO:0000256" key="5">
    <source>
        <dbReference type="SAM" id="MobiDB-lite"/>
    </source>
</evidence>
<name>A0ABT6ZU61_9ACTN</name>
<accession>A0ABT6ZU61</accession>
<evidence type="ECO:0000313" key="8">
    <source>
        <dbReference type="Proteomes" id="UP001214441"/>
    </source>
</evidence>
<dbReference type="InterPro" id="IPR032808">
    <property type="entry name" value="DoxX"/>
</dbReference>